<evidence type="ECO:0000256" key="6">
    <source>
        <dbReference type="SAM" id="Phobius"/>
    </source>
</evidence>
<keyword evidence="2" id="KW-1003">Cell membrane</keyword>
<dbReference type="GO" id="GO:0015171">
    <property type="term" value="F:amino acid transmembrane transporter activity"/>
    <property type="evidence" value="ECO:0007669"/>
    <property type="project" value="TreeGrafter"/>
</dbReference>
<dbReference type="GO" id="GO:0005886">
    <property type="term" value="C:plasma membrane"/>
    <property type="evidence" value="ECO:0007669"/>
    <property type="project" value="UniProtKB-SubCell"/>
</dbReference>
<evidence type="ECO:0000256" key="1">
    <source>
        <dbReference type="ARBA" id="ARBA00004651"/>
    </source>
</evidence>
<evidence type="ECO:0000256" key="5">
    <source>
        <dbReference type="ARBA" id="ARBA00023136"/>
    </source>
</evidence>
<dbReference type="Proteomes" id="UP000436694">
    <property type="component" value="Unassembled WGS sequence"/>
</dbReference>
<evidence type="ECO:0000313" key="7">
    <source>
        <dbReference type="EMBL" id="MQY41637.1"/>
    </source>
</evidence>
<keyword evidence="4 6" id="KW-1133">Transmembrane helix</keyword>
<dbReference type="PANTHER" id="PTHR30086">
    <property type="entry name" value="ARGININE EXPORTER PROTEIN ARGO"/>
    <property type="match status" value="1"/>
</dbReference>
<feature type="transmembrane region" description="Helical" evidence="6">
    <location>
        <begin position="6"/>
        <end position="32"/>
    </location>
</feature>
<protein>
    <submittedName>
        <fullName evidence="7">LysE family translocator</fullName>
    </submittedName>
</protein>
<organism evidence="7 8">
    <name type="scientific">Tritonibacter aquimaris</name>
    <dbReference type="NCBI Taxonomy" id="2663379"/>
    <lineage>
        <taxon>Bacteria</taxon>
        <taxon>Pseudomonadati</taxon>
        <taxon>Pseudomonadota</taxon>
        <taxon>Alphaproteobacteria</taxon>
        <taxon>Rhodobacterales</taxon>
        <taxon>Paracoccaceae</taxon>
        <taxon>Tritonibacter</taxon>
    </lineage>
</organism>
<evidence type="ECO:0000256" key="3">
    <source>
        <dbReference type="ARBA" id="ARBA00022692"/>
    </source>
</evidence>
<feature type="transmembrane region" description="Helical" evidence="6">
    <location>
        <begin position="137"/>
        <end position="162"/>
    </location>
</feature>
<dbReference type="GO" id="GO:0033228">
    <property type="term" value="P:cysteine export across plasma membrane"/>
    <property type="evidence" value="ECO:0007669"/>
    <property type="project" value="TreeGrafter"/>
</dbReference>
<dbReference type="Pfam" id="PF01810">
    <property type="entry name" value="LysE"/>
    <property type="match status" value="1"/>
</dbReference>
<feature type="transmembrane region" description="Helical" evidence="6">
    <location>
        <begin position="174"/>
        <end position="191"/>
    </location>
</feature>
<evidence type="ECO:0000256" key="2">
    <source>
        <dbReference type="ARBA" id="ARBA00022475"/>
    </source>
</evidence>
<comment type="subcellular location">
    <subcellularLocation>
        <location evidence="1">Cell membrane</location>
        <topology evidence="1">Multi-pass membrane protein</topology>
    </subcellularLocation>
</comment>
<comment type="caution">
    <text evidence="7">The sequence shown here is derived from an EMBL/GenBank/DDBJ whole genome shotgun (WGS) entry which is preliminary data.</text>
</comment>
<evidence type="ECO:0000256" key="4">
    <source>
        <dbReference type="ARBA" id="ARBA00022989"/>
    </source>
</evidence>
<dbReference type="PANTHER" id="PTHR30086:SF20">
    <property type="entry name" value="ARGININE EXPORTER PROTEIN ARGO-RELATED"/>
    <property type="match status" value="1"/>
</dbReference>
<name>A0A844AQ50_9RHOB</name>
<keyword evidence="5 6" id="KW-0472">Membrane</keyword>
<dbReference type="InterPro" id="IPR001123">
    <property type="entry name" value="LeuE-type"/>
</dbReference>
<dbReference type="RefSeq" id="WP_153544978.1">
    <property type="nucleotide sequence ID" value="NZ_WIXK01000001.1"/>
</dbReference>
<accession>A0A844AQ50</accession>
<keyword evidence="8" id="KW-1185">Reference proteome</keyword>
<gene>
    <name evidence="7" type="ORF">GG681_03215</name>
</gene>
<feature type="transmembrane region" description="Helical" evidence="6">
    <location>
        <begin position="66"/>
        <end position="84"/>
    </location>
</feature>
<keyword evidence="3 6" id="KW-0812">Transmembrane</keyword>
<dbReference type="AlphaFoldDB" id="A0A844AQ50"/>
<proteinExistence type="predicted"/>
<sequence length="192" mass="20378">MIGPMVAFVIASTITPGPNSIMIMTSAVNYGFHRTLPHIFGVAVGITLVISLAGLGLQALLDLFPALWLVLTPLFSCYLLYLAWKIATAAHPGGSGATGTPLSFFQALLFQWINPKVWALGVTALTLFAPQYELHKVLLVATTFALVGIASNTLWAGAGTYIARLLMSPGRLRVFNLCAALALLLSLLPGLL</sequence>
<dbReference type="EMBL" id="WIXK01000001">
    <property type="protein sequence ID" value="MQY41637.1"/>
    <property type="molecule type" value="Genomic_DNA"/>
</dbReference>
<reference evidence="7 8" key="1">
    <citation type="submission" date="2019-10" db="EMBL/GenBank/DDBJ databases">
        <title>Epibacterium sp. nov., isolated from seawater.</title>
        <authorList>
            <person name="Zhang X."/>
            <person name="Li N."/>
        </authorList>
    </citation>
    <scope>NUCLEOTIDE SEQUENCE [LARGE SCALE GENOMIC DNA]</scope>
    <source>
        <strain evidence="7 8">SM1969</strain>
    </source>
</reference>
<feature type="transmembrane region" description="Helical" evidence="6">
    <location>
        <begin position="39"/>
        <end position="60"/>
    </location>
</feature>
<evidence type="ECO:0000313" key="8">
    <source>
        <dbReference type="Proteomes" id="UP000436694"/>
    </source>
</evidence>